<evidence type="ECO:0000313" key="1">
    <source>
        <dbReference type="EMBL" id="KAL0151028.1"/>
    </source>
</evidence>
<organism evidence="1 2">
    <name type="scientific">Cirrhinus mrigala</name>
    <name type="common">Mrigala</name>
    <dbReference type="NCBI Taxonomy" id="683832"/>
    <lineage>
        <taxon>Eukaryota</taxon>
        <taxon>Metazoa</taxon>
        <taxon>Chordata</taxon>
        <taxon>Craniata</taxon>
        <taxon>Vertebrata</taxon>
        <taxon>Euteleostomi</taxon>
        <taxon>Actinopterygii</taxon>
        <taxon>Neopterygii</taxon>
        <taxon>Teleostei</taxon>
        <taxon>Ostariophysi</taxon>
        <taxon>Cypriniformes</taxon>
        <taxon>Cyprinidae</taxon>
        <taxon>Labeoninae</taxon>
        <taxon>Labeonini</taxon>
        <taxon>Cirrhinus</taxon>
    </lineage>
</organism>
<feature type="non-terminal residue" evidence="1">
    <location>
        <position position="53"/>
    </location>
</feature>
<protein>
    <submittedName>
        <fullName evidence="1">Uncharacterized protein</fullName>
    </submittedName>
</protein>
<dbReference type="AlphaFoldDB" id="A0ABD0MLN7"/>
<name>A0ABD0MLN7_CIRMR</name>
<accession>A0ABD0MLN7</accession>
<feature type="non-terminal residue" evidence="1">
    <location>
        <position position="1"/>
    </location>
</feature>
<sequence>QEIRVAKLTDAEWMTVQSKETFHNQGEWEFISINGTNTVGKVLWLEMDQLMYQ</sequence>
<reference evidence="1 2" key="1">
    <citation type="submission" date="2024-05" db="EMBL/GenBank/DDBJ databases">
        <title>Genome sequencing and assembly of Indian major carp, Cirrhinus mrigala (Hamilton, 1822).</title>
        <authorList>
            <person name="Mohindra V."/>
            <person name="Chowdhury L.M."/>
            <person name="Lal K."/>
            <person name="Jena J.K."/>
        </authorList>
    </citation>
    <scope>NUCLEOTIDE SEQUENCE [LARGE SCALE GENOMIC DNA]</scope>
    <source>
        <strain evidence="1">CM1030</strain>
        <tissue evidence="1">Blood</tissue>
    </source>
</reference>
<gene>
    <name evidence="1" type="ORF">M9458_053541</name>
</gene>
<dbReference type="Proteomes" id="UP001529510">
    <property type="component" value="Unassembled WGS sequence"/>
</dbReference>
<comment type="caution">
    <text evidence="1">The sequence shown here is derived from an EMBL/GenBank/DDBJ whole genome shotgun (WGS) entry which is preliminary data.</text>
</comment>
<dbReference type="EMBL" id="JAMKFB020000258">
    <property type="protein sequence ID" value="KAL0151028.1"/>
    <property type="molecule type" value="Genomic_DNA"/>
</dbReference>
<evidence type="ECO:0000313" key="2">
    <source>
        <dbReference type="Proteomes" id="UP001529510"/>
    </source>
</evidence>
<keyword evidence="2" id="KW-1185">Reference proteome</keyword>
<proteinExistence type="predicted"/>